<feature type="region of interest" description="Disordered" evidence="6">
    <location>
        <begin position="251"/>
        <end position="398"/>
    </location>
</feature>
<evidence type="ECO:0000313" key="9">
    <source>
        <dbReference type="Proteomes" id="UP001237642"/>
    </source>
</evidence>
<dbReference type="InterPro" id="IPR006671">
    <property type="entry name" value="Cyclin_N"/>
</dbReference>
<feature type="compositionally biased region" description="Basic and acidic residues" evidence="6">
    <location>
        <begin position="341"/>
        <end position="357"/>
    </location>
</feature>
<dbReference type="CDD" id="cd20588">
    <property type="entry name" value="CYCLIN_AcCycT_rpt2"/>
    <property type="match status" value="1"/>
</dbReference>
<evidence type="ECO:0000256" key="5">
    <source>
        <dbReference type="RuleBase" id="RU000383"/>
    </source>
</evidence>
<comment type="caution">
    <text evidence="8">The sequence shown here is derived from an EMBL/GenBank/DDBJ whole genome shotgun (WGS) entry which is preliminary data.</text>
</comment>
<dbReference type="Pfam" id="PF00134">
    <property type="entry name" value="Cyclin_N"/>
    <property type="match status" value="1"/>
</dbReference>
<dbReference type="CDD" id="cd20587">
    <property type="entry name" value="CYCLIN_AcCycT_rpt1"/>
    <property type="match status" value="1"/>
</dbReference>
<dbReference type="EMBL" id="JAUIZM010000006">
    <property type="protein sequence ID" value="KAK1378090.1"/>
    <property type="molecule type" value="Genomic_DNA"/>
</dbReference>
<dbReference type="SMART" id="SM00385">
    <property type="entry name" value="CYCLIN"/>
    <property type="match status" value="2"/>
</dbReference>
<feature type="compositionally biased region" description="Acidic residues" evidence="6">
    <location>
        <begin position="487"/>
        <end position="499"/>
    </location>
</feature>
<reference evidence="8" key="2">
    <citation type="submission" date="2023-05" db="EMBL/GenBank/DDBJ databases">
        <authorList>
            <person name="Schelkunov M.I."/>
        </authorList>
    </citation>
    <scope>NUCLEOTIDE SEQUENCE</scope>
    <source>
        <strain evidence="8">Hsosn_3</strain>
        <tissue evidence="8">Leaf</tissue>
    </source>
</reference>
<keyword evidence="9" id="KW-1185">Reference proteome</keyword>
<proteinExistence type="inferred from homology"/>
<reference evidence="8" key="1">
    <citation type="submission" date="2023-02" db="EMBL/GenBank/DDBJ databases">
        <title>Genome of toxic invasive species Heracleum sosnowskyi carries increased number of genes despite the absence of recent whole-genome duplications.</title>
        <authorList>
            <person name="Schelkunov M."/>
            <person name="Shtratnikova V."/>
            <person name="Makarenko M."/>
            <person name="Klepikova A."/>
            <person name="Omelchenko D."/>
            <person name="Novikova G."/>
            <person name="Obukhova E."/>
            <person name="Bogdanov V."/>
            <person name="Penin A."/>
            <person name="Logacheva M."/>
        </authorList>
    </citation>
    <scope>NUCLEOTIDE SEQUENCE</scope>
    <source>
        <strain evidence="8">Hsosn_3</strain>
        <tissue evidence="8">Leaf</tissue>
    </source>
</reference>
<feature type="compositionally biased region" description="Polar residues" evidence="6">
    <location>
        <begin position="285"/>
        <end position="299"/>
    </location>
</feature>
<dbReference type="AlphaFoldDB" id="A0AAD8MJ79"/>
<keyword evidence="3" id="KW-0131">Cell cycle</keyword>
<evidence type="ECO:0000256" key="1">
    <source>
        <dbReference type="ARBA" id="ARBA00022618"/>
    </source>
</evidence>
<evidence type="ECO:0000259" key="7">
    <source>
        <dbReference type="SMART" id="SM00385"/>
    </source>
</evidence>
<feature type="compositionally biased region" description="Low complexity" evidence="6">
    <location>
        <begin position="269"/>
        <end position="279"/>
    </location>
</feature>
<accession>A0AAD8MJ79</accession>
<dbReference type="FunFam" id="1.10.472.10:FF:000026">
    <property type="entry name" value="Cyclin-T1-5 like"/>
    <property type="match status" value="1"/>
</dbReference>
<evidence type="ECO:0000313" key="8">
    <source>
        <dbReference type="EMBL" id="KAK1378090.1"/>
    </source>
</evidence>
<evidence type="ECO:0000256" key="6">
    <source>
        <dbReference type="SAM" id="MobiDB-lite"/>
    </source>
</evidence>
<feature type="compositionally biased region" description="Basic and acidic residues" evidence="6">
    <location>
        <begin position="371"/>
        <end position="384"/>
    </location>
</feature>
<sequence>MAEEGGSSVGERWYYSRKEIEENSPSRRDGIDLKKETYLRKSYCTFLQDLGMRLKVPQVTIATAIIFCHRFFLRQSHAKNDRRIIATVCMFLAGKVEETPRPIKDVIIVSYEIIHKKDPAASQRIKQKEVYEQQKELILLGERVVLATLGFDFNVHHPYKPLVEAIKKLKGGQNALAQVAWNFVNDGLRTSLCLQFKPHHIAAGAIFLAGKFLKVKLNADTEKVWWHEFDIIPHQLEEVSNQMLELYEQNKVPPSQTSEVEGSVGGGAAPRATTKAPTANEEHIANSSNLQGGVTNSKPGTLKLASRPDQSYLDNHAAPSKATQNQSDDHASSDMTSIPNHKRDSDYDPESSIHSEEQGDEGLESNAGRSKIKEPGEDLKDKNHGRNLNYKESIDTDKVKAALEKRKARGATARKMDFTDEDDLIERELEDGIELAAESEKIKQERKQSLSKPSDGTYPEFHLKHSNEEEDGRRGVKRKSLSGQDFNDVEGELDTFDDADGGHRSPKSSNRNRSVGSPPDKTLEGRQRADMPASHHHSQKEYLEDRERDHKRHVQESHV</sequence>
<evidence type="ECO:0000256" key="2">
    <source>
        <dbReference type="ARBA" id="ARBA00023127"/>
    </source>
</evidence>
<gene>
    <name evidence="8" type="ORF">POM88_024834</name>
</gene>
<name>A0AAD8MJ79_9APIA</name>
<dbReference type="GO" id="GO:0006357">
    <property type="term" value="P:regulation of transcription by RNA polymerase II"/>
    <property type="evidence" value="ECO:0007669"/>
    <property type="project" value="InterPro"/>
</dbReference>
<keyword evidence="1" id="KW-0132">Cell division</keyword>
<dbReference type="FunFam" id="1.10.472.10:FF:000028">
    <property type="entry name" value="Cyclin-T1-5 like"/>
    <property type="match status" value="1"/>
</dbReference>
<feature type="region of interest" description="Disordered" evidence="6">
    <location>
        <begin position="436"/>
        <end position="559"/>
    </location>
</feature>
<organism evidence="8 9">
    <name type="scientific">Heracleum sosnowskyi</name>
    <dbReference type="NCBI Taxonomy" id="360622"/>
    <lineage>
        <taxon>Eukaryota</taxon>
        <taxon>Viridiplantae</taxon>
        <taxon>Streptophyta</taxon>
        <taxon>Embryophyta</taxon>
        <taxon>Tracheophyta</taxon>
        <taxon>Spermatophyta</taxon>
        <taxon>Magnoliopsida</taxon>
        <taxon>eudicotyledons</taxon>
        <taxon>Gunneridae</taxon>
        <taxon>Pentapetalae</taxon>
        <taxon>asterids</taxon>
        <taxon>campanulids</taxon>
        <taxon>Apiales</taxon>
        <taxon>Apiaceae</taxon>
        <taxon>Apioideae</taxon>
        <taxon>apioid superclade</taxon>
        <taxon>Tordylieae</taxon>
        <taxon>Tordyliinae</taxon>
        <taxon>Heracleum</taxon>
    </lineage>
</organism>
<protein>
    <submittedName>
        <fullName evidence="8">Cyclin-T1-5</fullName>
    </submittedName>
</protein>
<dbReference type="InterPro" id="IPR036915">
    <property type="entry name" value="Cyclin-like_sf"/>
</dbReference>
<dbReference type="Proteomes" id="UP001237642">
    <property type="component" value="Unassembled WGS sequence"/>
</dbReference>
<dbReference type="Gene3D" id="1.10.472.10">
    <property type="entry name" value="Cyclin-like"/>
    <property type="match status" value="2"/>
</dbReference>
<comment type="similarity">
    <text evidence="4">Belongs to the cyclin family. Cyclin T subfamily.</text>
</comment>
<dbReference type="GO" id="GO:0016538">
    <property type="term" value="F:cyclin-dependent protein serine/threonine kinase regulator activity"/>
    <property type="evidence" value="ECO:0007669"/>
    <property type="project" value="InterPro"/>
</dbReference>
<feature type="domain" description="Cyclin-like" evidence="7">
    <location>
        <begin position="160"/>
        <end position="248"/>
    </location>
</feature>
<feature type="compositionally biased region" description="Basic and acidic residues" evidence="6">
    <location>
        <begin position="438"/>
        <end position="448"/>
    </location>
</feature>
<feature type="compositionally biased region" description="Basic and acidic residues" evidence="6">
    <location>
        <begin position="461"/>
        <end position="474"/>
    </location>
</feature>
<feature type="domain" description="Cyclin-like" evidence="7">
    <location>
        <begin position="45"/>
        <end position="147"/>
    </location>
</feature>
<feature type="compositionally biased region" description="Basic and acidic residues" evidence="6">
    <location>
        <begin position="539"/>
        <end position="559"/>
    </location>
</feature>
<dbReference type="PANTHER" id="PTHR10026">
    <property type="entry name" value="CYCLIN"/>
    <property type="match status" value="1"/>
</dbReference>
<dbReference type="InterPro" id="IPR043198">
    <property type="entry name" value="Cyclin/Ssn8"/>
</dbReference>
<evidence type="ECO:0000256" key="3">
    <source>
        <dbReference type="ARBA" id="ARBA00023306"/>
    </source>
</evidence>
<dbReference type="PIRSF" id="PIRSF036580">
    <property type="entry name" value="Cyclin_L"/>
    <property type="match status" value="1"/>
</dbReference>
<dbReference type="GO" id="GO:0051301">
    <property type="term" value="P:cell division"/>
    <property type="evidence" value="ECO:0007669"/>
    <property type="project" value="UniProtKB-KW"/>
</dbReference>
<evidence type="ECO:0000256" key="4">
    <source>
        <dbReference type="ARBA" id="ARBA00061204"/>
    </source>
</evidence>
<dbReference type="SUPFAM" id="SSF47954">
    <property type="entry name" value="Cyclin-like"/>
    <property type="match status" value="2"/>
</dbReference>
<dbReference type="InterPro" id="IPR013763">
    <property type="entry name" value="Cyclin-like_dom"/>
</dbReference>
<keyword evidence="2 5" id="KW-0195">Cyclin</keyword>